<dbReference type="InterPro" id="IPR008473">
    <property type="entry name" value="Phage_holin_3_7"/>
</dbReference>
<accession>A0ABU1CCB0</accession>
<feature type="transmembrane region" description="Helical" evidence="1">
    <location>
        <begin position="34"/>
        <end position="51"/>
    </location>
</feature>
<name>A0ABU1CCB0_9GAMM</name>
<comment type="caution">
    <text evidence="2">The sequence shown here is derived from an EMBL/GenBank/DDBJ whole genome shotgun (WGS) entry which is preliminary data.</text>
</comment>
<proteinExistence type="predicted"/>
<dbReference type="Pfam" id="PF05449">
    <property type="entry name" value="Phage_holin_3_7"/>
    <property type="match status" value="1"/>
</dbReference>
<keyword evidence="3" id="KW-1185">Reference proteome</keyword>
<dbReference type="EMBL" id="JARUHG010000001">
    <property type="protein sequence ID" value="MDR0182402.1"/>
    <property type="molecule type" value="Genomic_DNA"/>
</dbReference>
<feature type="transmembrane region" description="Helical" evidence="1">
    <location>
        <begin position="6"/>
        <end position="22"/>
    </location>
</feature>
<keyword evidence="1" id="KW-0812">Transmembrane</keyword>
<organism evidence="2 3">
    <name type="scientific">Lysobacter arvi</name>
    <dbReference type="NCBI Taxonomy" id="3038776"/>
    <lineage>
        <taxon>Bacteria</taxon>
        <taxon>Pseudomonadati</taxon>
        <taxon>Pseudomonadota</taxon>
        <taxon>Gammaproteobacteria</taxon>
        <taxon>Lysobacterales</taxon>
        <taxon>Lysobacteraceae</taxon>
        <taxon>Lysobacter</taxon>
    </lineage>
</organism>
<dbReference type="Proteomes" id="UP001233535">
    <property type="component" value="Unassembled WGS sequence"/>
</dbReference>
<sequence>MIDPIALCTAVACVAICLRLLTYERQRTTRFRPGVSACAWLLIVCTAANAVRLTEACLRPGSASLWLLGPLLVLLVLLMQARGNLARLVDFPQ</sequence>
<evidence type="ECO:0000313" key="3">
    <source>
        <dbReference type="Proteomes" id="UP001233535"/>
    </source>
</evidence>
<feature type="transmembrane region" description="Helical" evidence="1">
    <location>
        <begin position="63"/>
        <end position="81"/>
    </location>
</feature>
<protein>
    <submittedName>
        <fullName evidence="2">Phage holin family protein</fullName>
    </submittedName>
</protein>
<gene>
    <name evidence="2" type="ORF">P8609_05365</name>
</gene>
<evidence type="ECO:0000313" key="2">
    <source>
        <dbReference type="EMBL" id="MDR0182402.1"/>
    </source>
</evidence>
<evidence type="ECO:0000256" key="1">
    <source>
        <dbReference type="SAM" id="Phobius"/>
    </source>
</evidence>
<keyword evidence="1" id="KW-0472">Membrane</keyword>
<dbReference type="RefSeq" id="WP_309261545.1">
    <property type="nucleotide sequence ID" value="NZ_JARUHG010000001.1"/>
</dbReference>
<keyword evidence="1" id="KW-1133">Transmembrane helix</keyword>
<reference evidence="2 3" key="1">
    <citation type="submission" date="2023-04" db="EMBL/GenBank/DDBJ databases">
        <title>Lysobacter sp. strain UC isolated from soil sample.</title>
        <authorList>
            <person name="Choksket S."/>
            <person name="Harshvardhan F."/>
            <person name="Rana R."/>
            <person name="Patil P.B."/>
            <person name="Korpole S."/>
        </authorList>
    </citation>
    <scope>NUCLEOTIDE SEQUENCE [LARGE SCALE GENOMIC DNA]</scope>
    <source>
        <strain evidence="2 3">UC</strain>
    </source>
</reference>